<dbReference type="Pfam" id="PF12937">
    <property type="entry name" value="F-box-like"/>
    <property type="match status" value="1"/>
</dbReference>
<sequence>MAAAHATSLTRIPMNINDLPTELLIQILSQVSSDTPWQMVTLGLVCRSWYAVTKYSPAFWANVVANAWQFPSAPIAGSVPSRICFLDTYATALERSLPFYFSASLDISQVLTYYPAAGALKRTLLSTLAPHSQRLVSLSLVLAPEEHMQECHDFLKLPLPVLEEVSLTTLTALSFPNNSMNIAIPLPAPDDLAYRSLPPCALPRLHTLHVNGTFFGPWLARPTLKHLHISGSDTFSDRVPTHGMLLGGLQACPALETLDIDTALPVWTTMPYDVSLVDEWPHAHALQNLRRCTVRDAHEWTPKFIQFLYAAPLPAATMLYITLGPSTNLMSLADRDGFRDRIPADPQMWFSRDLCALAFSHQPHPIRMELNKHALWGEAAPTISRASGVAAPHALRVHAGDKKRLELTFSPALLAQFRARFGLTFAEALIMQIAVDPPLARMFDDSALRPNIDELVLDLGARAPAPLWWRLFFRFFGHVRRLVVRAHDASALFGALNGKPDPEECPLGRNAGEEELLRYVRAQFLPAEEFVEEFVLLGVDMRFQGSEEEELARLILGAFARRKAAGCRVPREFTLRYRGVPRPAFDERVKCGLEGLVRCVVVGSS</sequence>
<dbReference type="AlphaFoldDB" id="A0A5C2SE11"/>
<organism evidence="2 3">
    <name type="scientific">Lentinus tigrinus ALCF2SS1-6</name>
    <dbReference type="NCBI Taxonomy" id="1328759"/>
    <lineage>
        <taxon>Eukaryota</taxon>
        <taxon>Fungi</taxon>
        <taxon>Dikarya</taxon>
        <taxon>Basidiomycota</taxon>
        <taxon>Agaricomycotina</taxon>
        <taxon>Agaricomycetes</taxon>
        <taxon>Polyporales</taxon>
        <taxon>Polyporaceae</taxon>
        <taxon>Lentinus</taxon>
    </lineage>
</organism>
<dbReference type="PANTHER" id="PTHR38926">
    <property type="entry name" value="F-BOX DOMAIN CONTAINING PROTEIN, EXPRESSED"/>
    <property type="match status" value="1"/>
</dbReference>
<keyword evidence="3" id="KW-1185">Reference proteome</keyword>
<dbReference type="SUPFAM" id="SSF52047">
    <property type="entry name" value="RNI-like"/>
    <property type="match status" value="1"/>
</dbReference>
<accession>A0A5C2SE11</accession>
<proteinExistence type="predicted"/>
<name>A0A5C2SE11_9APHY</name>
<evidence type="ECO:0000313" key="2">
    <source>
        <dbReference type="EMBL" id="RPD61498.1"/>
    </source>
</evidence>
<evidence type="ECO:0000313" key="3">
    <source>
        <dbReference type="Proteomes" id="UP000313359"/>
    </source>
</evidence>
<dbReference type="InterPro" id="IPR036047">
    <property type="entry name" value="F-box-like_dom_sf"/>
</dbReference>
<gene>
    <name evidence="2" type="ORF">L227DRAFT_610497</name>
</gene>
<dbReference type="PANTHER" id="PTHR38926:SF72">
    <property type="entry name" value="IM:7136021-RELATED"/>
    <property type="match status" value="1"/>
</dbReference>
<dbReference type="SUPFAM" id="SSF81383">
    <property type="entry name" value="F-box domain"/>
    <property type="match status" value="1"/>
</dbReference>
<dbReference type="Proteomes" id="UP000313359">
    <property type="component" value="Unassembled WGS sequence"/>
</dbReference>
<feature type="domain" description="F-box" evidence="1">
    <location>
        <begin position="13"/>
        <end position="63"/>
    </location>
</feature>
<dbReference type="InterPro" id="IPR001810">
    <property type="entry name" value="F-box_dom"/>
</dbReference>
<dbReference type="PROSITE" id="PS50181">
    <property type="entry name" value="FBOX"/>
    <property type="match status" value="1"/>
</dbReference>
<evidence type="ECO:0000259" key="1">
    <source>
        <dbReference type="PROSITE" id="PS50181"/>
    </source>
</evidence>
<protein>
    <recommendedName>
        <fullName evidence="1">F-box domain-containing protein</fullName>
    </recommendedName>
</protein>
<dbReference type="EMBL" id="ML122262">
    <property type="protein sequence ID" value="RPD61498.1"/>
    <property type="molecule type" value="Genomic_DNA"/>
</dbReference>
<dbReference type="Gene3D" id="1.20.1280.50">
    <property type="match status" value="1"/>
</dbReference>
<reference evidence="2" key="1">
    <citation type="journal article" date="2018" name="Genome Biol. Evol.">
        <title>Genomics and development of Lentinus tigrinus, a white-rot wood-decaying mushroom with dimorphic fruiting bodies.</title>
        <authorList>
            <person name="Wu B."/>
            <person name="Xu Z."/>
            <person name="Knudson A."/>
            <person name="Carlson A."/>
            <person name="Chen N."/>
            <person name="Kovaka S."/>
            <person name="LaButti K."/>
            <person name="Lipzen A."/>
            <person name="Pennachio C."/>
            <person name="Riley R."/>
            <person name="Schakwitz W."/>
            <person name="Umezawa K."/>
            <person name="Ohm R.A."/>
            <person name="Grigoriev I.V."/>
            <person name="Nagy L.G."/>
            <person name="Gibbons J."/>
            <person name="Hibbett D."/>
        </authorList>
    </citation>
    <scope>NUCLEOTIDE SEQUENCE [LARGE SCALE GENOMIC DNA]</scope>
    <source>
        <strain evidence="2">ALCF2SS1-6</strain>
    </source>
</reference>
<dbReference type="OrthoDB" id="3010033at2759"/>